<keyword evidence="3" id="KW-1185">Reference proteome</keyword>
<evidence type="ECO:0000313" key="2">
    <source>
        <dbReference type="EMBL" id="GAA4779575.1"/>
    </source>
</evidence>
<protein>
    <submittedName>
        <fullName evidence="2">Uncharacterized protein</fullName>
    </submittedName>
</protein>
<accession>A0ABP9ADF5</accession>
<dbReference type="EMBL" id="BAABIQ010000003">
    <property type="protein sequence ID" value="GAA4779575.1"/>
    <property type="molecule type" value="Genomic_DNA"/>
</dbReference>
<evidence type="ECO:0000256" key="1">
    <source>
        <dbReference type="SAM" id="Coils"/>
    </source>
</evidence>
<dbReference type="RefSeq" id="WP_345229908.1">
    <property type="nucleotide sequence ID" value="NZ_BAABIQ010000003.1"/>
</dbReference>
<evidence type="ECO:0000313" key="3">
    <source>
        <dbReference type="Proteomes" id="UP001501411"/>
    </source>
</evidence>
<sequence>MEITTTTIHDLHWDFPNSQEFSAEITNGKITKLSFNDVGELTQSPLESINEKYLRNIHRALSGLFQHLDQIRGVGNLTAAEEENTVDYDERNRRLRLLQKDEKEMDEYKERVLNSINKV</sequence>
<comment type="caution">
    <text evidence="2">The sequence shown here is derived from an EMBL/GenBank/DDBJ whole genome shotgun (WGS) entry which is preliminary data.</text>
</comment>
<feature type="coiled-coil region" evidence="1">
    <location>
        <begin position="91"/>
        <end position="118"/>
    </location>
</feature>
<gene>
    <name evidence="2" type="ORF">GCM10023231_02900</name>
</gene>
<keyword evidence="1" id="KW-0175">Coiled coil</keyword>
<organism evidence="2 3">
    <name type="scientific">Olivibacter ginsenosidimutans</name>
    <dbReference type="NCBI Taxonomy" id="1176537"/>
    <lineage>
        <taxon>Bacteria</taxon>
        <taxon>Pseudomonadati</taxon>
        <taxon>Bacteroidota</taxon>
        <taxon>Sphingobacteriia</taxon>
        <taxon>Sphingobacteriales</taxon>
        <taxon>Sphingobacteriaceae</taxon>
        <taxon>Olivibacter</taxon>
    </lineage>
</organism>
<proteinExistence type="predicted"/>
<reference evidence="3" key="1">
    <citation type="journal article" date="2019" name="Int. J. Syst. Evol. Microbiol.">
        <title>The Global Catalogue of Microorganisms (GCM) 10K type strain sequencing project: providing services to taxonomists for standard genome sequencing and annotation.</title>
        <authorList>
            <consortium name="The Broad Institute Genomics Platform"/>
            <consortium name="The Broad Institute Genome Sequencing Center for Infectious Disease"/>
            <person name="Wu L."/>
            <person name="Ma J."/>
        </authorList>
    </citation>
    <scope>NUCLEOTIDE SEQUENCE [LARGE SCALE GENOMIC DNA]</scope>
    <source>
        <strain evidence="3">JCM 18200</strain>
    </source>
</reference>
<dbReference type="Proteomes" id="UP001501411">
    <property type="component" value="Unassembled WGS sequence"/>
</dbReference>
<name>A0ABP9ADF5_9SPHI</name>